<keyword evidence="3" id="KW-0449">Lipoprotein</keyword>
<evidence type="ECO:0000256" key="6">
    <source>
        <dbReference type="ARBA" id="ARBA00022729"/>
    </source>
</evidence>
<feature type="chain" id="PRO_5026876418" evidence="16">
    <location>
        <begin position="27"/>
        <end position="310"/>
    </location>
</feature>
<comment type="cofactor">
    <cofactor evidence="14">
        <name>Ca(2+)</name>
        <dbReference type="ChEBI" id="CHEBI:29108"/>
    </cofactor>
    <text evidence="14">Can bind about 5 Ca(2+) ions per subunit.</text>
</comment>
<keyword evidence="3" id="KW-0336">GPI-anchor</keyword>
<evidence type="ECO:0000256" key="10">
    <source>
        <dbReference type="ARBA" id="ARBA00023145"/>
    </source>
</evidence>
<dbReference type="GO" id="GO:0006508">
    <property type="term" value="P:proteolysis"/>
    <property type="evidence" value="ECO:0007669"/>
    <property type="project" value="UniProtKB-KW"/>
</dbReference>
<feature type="binding site" evidence="14">
    <location>
        <position position="284"/>
    </location>
    <ligand>
        <name>Zn(2+)</name>
        <dbReference type="ChEBI" id="CHEBI:29105"/>
        <label>2</label>
        <note>catalytic</note>
    </ligand>
</feature>
<keyword evidence="6 16" id="KW-0732">Signal</keyword>
<keyword evidence="18" id="KW-1185">Reference proteome</keyword>
<dbReference type="Proteomes" id="UP000504621">
    <property type="component" value="Unplaced"/>
</dbReference>
<dbReference type="PANTHER" id="PTHR10201">
    <property type="entry name" value="MATRIX METALLOPROTEINASE"/>
    <property type="match status" value="1"/>
</dbReference>
<evidence type="ECO:0000256" key="14">
    <source>
        <dbReference type="PIRSR" id="PIRSR621190-2"/>
    </source>
</evidence>
<evidence type="ECO:0000256" key="12">
    <source>
        <dbReference type="PIRSR" id="PIRSR001191-1"/>
    </source>
</evidence>
<dbReference type="InterPro" id="IPR001818">
    <property type="entry name" value="Pept_M10_metallopeptidase"/>
</dbReference>
<dbReference type="InterPro" id="IPR033739">
    <property type="entry name" value="M10A_MMP"/>
</dbReference>
<proteinExistence type="inferred from homology"/>
<dbReference type="AlphaFoldDB" id="A0A6J0ZWK1"/>
<accession>A0A6J0ZWK1</accession>
<evidence type="ECO:0000256" key="1">
    <source>
        <dbReference type="ARBA" id="ARBA00004471"/>
    </source>
</evidence>
<evidence type="ECO:0000259" key="17">
    <source>
        <dbReference type="SMART" id="SM00235"/>
    </source>
</evidence>
<dbReference type="SMART" id="SM00235">
    <property type="entry name" value="ZnMc"/>
    <property type="match status" value="1"/>
</dbReference>
<feature type="binding site" evidence="14">
    <location>
        <position position="225"/>
    </location>
    <ligand>
        <name>Ca(2+)</name>
        <dbReference type="ChEBI" id="CHEBI:29108"/>
        <label>3</label>
    </ligand>
</feature>
<evidence type="ECO:0000256" key="5">
    <source>
        <dbReference type="ARBA" id="ARBA00022723"/>
    </source>
</evidence>
<comment type="similarity">
    <text evidence="2">Belongs to the peptidase M10A family. Matrix metalloproteinases (MMPs) subfamily.</text>
</comment>
<name>A0A6J0ZWK1_9ROSI</name>
<feature type="domain" description="Peptidase metallopeptidase" evidence="17">
    <location>
        <begin position="155"/>
        <end position="310"/>
    </location>
</feature>
<evidence type="ECO:0000256" key="11">
    <source>
        <dbReference type="ARBA" id="ARBA00023180"/>
    </source>
</evidence>
<dbReference type="Gene3D" id="3.40.390.10">
    <property type="entry name" value="Collagenase (Catalytic Domain)"/>
    <property type="match status" value="1"/>
</dbReference>
<feature type="binding site" evidence="13">
    <location>
        <position position="270"/>
    </location>
    <ligand>
        <name>Zn(2+)</name>
        <dbReference type="ChEBI" id="CHEBI:29105"/>
        <label>2</label>
        <note>catalytic</note>
    </ligand>
</feature>
<evidence type="ECO:0000256" key="16">
    <source>
        <dbReference type="SAM" id="SignalP"/>
    </source>
</evidence>
<keyword evidence="9" id="KW-0482">Metalloprotease</keyword>
<evidence type="ECO:0000256" key="15">
    <source>
        <dbReference type="PIRSR" id="PIRSR621190-5"/>
    </source>
</evidence>
<dbReference type="SUPFAM" id="SSF47090">
    <property type="entry name" value="PGBD-like"/>
    <property type="match status" value="1"/>
</dbReference>
<feature type="binding site" evidence="14">
    <location>
        <position position="247"/>
    </location>
    <ligand>
        <name>Ca(2+)</name>
        <dbReference type="ChEBI" id="CHEBI:29108"/>
        <label>1</label>
    </ligand>
</feature>
<gene>
    <name evidence="19" type="primary">LOC110412777</name>
</gene>
<dbReference type="Pfam" id="PF00413">
    <property type="entry name" value="Peptidase_M10"/>
    <property type="match status" value="1"/>
</dbReference>
<evidence type="ECO:0000313" key="19">
    <source>
        <dbReference type="RefSeq" id="XP_021279073.1"/>
    </source>
</evidence>
<evidence type="ECO:0000256" key="8">
    <source>
        <dbReference type="ARBA" id="ARBA00022833"/>
    </source>
</evidence>
<dbReference type="InterPro" id="IPR036365">
    <property type="entry name" value="PGBD-like_sf"/>
</dbReference>
<dbReference type="PANTHER" id="PTHR10201:SF213">
    <property type="entry name" value="METALLOENDOPROTEINASE 2-MMP-LIKE"/>
    <property type="match status" value="1"/>
</dbReference>
<dbReference type="GO" id="GO:0031012">
    <property type="term" value="C:extracellular matrix"/>
    <property type="evidence" value="ECO:0007669"/>
    <property type="project" value="InterPro"/>
</dbReference>
<dbReference type="CDD" id="cd04278">
    <property type="entry name" value="ZnMc_MMP"/>
    <property type="match status" value="1"/>
</dbReference>
<dbReference type="FunFam" id="3.40.390.10:FF:000018">
    <property type="entry name" value="Metalloendoproteinase 1"/>
    <property type="match status" value="1"/>
</dbReference>
<dbReference type="InterPro" id="IPR024079">
    <property type="entry name" value="MetalloPept_cat_dom_sf"/>
</dbReference>
<dbReference type="GO" id="GO:0030198">
    <property type="term" value="P:extracellular matrix organization"/>
    <property type="evidence" value="ECO:0007669"/>
    <property type="project" value="TreeGrafter"/>
</dbReference>
<feature type="binding site" evidence="14">
    <location>
        <position position="207"/>
    </location>
    <ligand>
        <name>Ca(2+)</name>
        <dbReference type="ChEBI" id="CHEBI:29108"/>
        <label>2</label>
    </ligand>
</feature>
<dbReference type="PIRSF" id="PIRSF001191">
    <property type="entry name" value="Peptidase_M10A_matrix"/>
    <property type="match status" value="1"/>
</dbReference>
<evidence type="ECO:0000256" key="7">
    <source>
        <dbReference type="ARBA" id="ARBA00022801"/>
    </source>
</evidence>
<feature type="binding site" evidence="14">
    <location>
        <position position="219"/>
    </location>
    <ligand>
        <name>Zn(2+)</name>
        <dbReference type="ChEBI" id="CHEBI:29105"/>
        <label>1</label>
    </ligand>
</feature>
<sequence length="310" mass="34327">MASKAFPFFSFTLLLVLPLLFQALLADPKQKSPSPFEFMQHLQGCHKGEKVKDIHKLKKYLQNFGYLSYSKNKTHANDDDFDDSLESAIKTYQLNYNLKVTGTLDSKTVSKMMTSRCAVADIINGTTGMRAGKKRHQSAGSKSFHTVAHYAFFPGNPRWPDSQSHLTYAFLPGTRADAINPVARAFQTWAANTHFSFSRTEDYTNADITISFESRDHADGNAFDGPDGTLAHAFAPTDGRFHYDADEQWSVTATPGAYHLETVALHEIGHLLGLHHSSVEGAIMYASIMAGESKGLHGDDIQGIKALYNK</sequence>
<evidence type="ECO:0000256" key="4">
    <source>
        <dbReference type="ARBA" id="ARBA00022670"/>
    </source>
</evidence>
<feature type="active site" evidence="12">
    <location>
        <position position="267"/>
    </location>
</feature>
<dbReference type="PRINTS" id="PR00138">
    <property type="entry name" value="MATRIXIN"/>
</dbReference>
<feature type="binding site" evidence="13">
    <location>
        <position position="266"/>
    </location>
    <ligand>
        <name>Zn(2+)</name>
        <dbReference type="ChEBI" id="CHEBI:29105"/>
        <label>2</label>
        <note>catalytic</note>
    </ligand>
</feature>
<dbReference type="GO" id="GO:0098552">
    <property type="term" value="C:side of membrane"/>
    <property type="evidence" value="ECO:0007669"/>
    <property type="project" value="UniProtKB-KW"/>
</dbReference>
<keyword evidence="4" id="KW-0645">Protease</keyword>
<evidence type="ECO:0000313" key="18">
    <source>
        <dbReference type="Proteomes" id="UP000504621"/>
    </source>
</evidence>
<dbReference type="GO" id="GO:0005886">
    <property type="term" value="C:plasma membrane"/>
    <property type="evidence" value="ECO:0007669"/>
    <property type="project" value="UniProtKB-SubCell"/>
</dbReference>
<dbReference type="Pfam" id="PF01471">
    <property type="entry name" value="PG_binding_1"/>
    <property type="match status" value="1"/>
</dbReference>
<organism evidence="18 19">
    <name type="scientific">Herrania umbratica</name>
    <dbReference type="NCBI Taxonomy" id="108875"/>
    <lineage>
        <taxon>Eukaryota</taxon>
        <taxon>Viridiplantae</taxon>
        <taxon>Streptophyta</taxon>
        <taxon>Embryophyta</taxon>
        <taxon>Tracheophyta</taxon>
        <taxon>Spermatophyta</taxon>
        <taxon>Magnoliopsida</taxon>
        <taxon>eudicotyledons</taxon>
        <taxon>Gunneridae</taxon>
        <taxon>Pentapetalae</taxon>
        <taxon>rosids</taxon>
        <taxon>malvids</taxon>
        <taxon>Malvales</taxon>
        <taxon>Malvaceae</taxon>
        <taxon>Byttnerioideae</taxon>
        <taxon>Herrania</taxon>
    </lineage>
</organism>
<feature type="signal peptide" evidence="16">
    <location>
        <begin position="1"/>
        <end position="26"/>
    </location>
</feature>
<evidence type="ECO:0000256" key="9">
    <source>
        <dbReference type="ARBA" id="ARBA00023049"/>
    </source>
</evidence>
<keyword evidence="11" id="KW-0325">Glycoprotein</keyword>
<dbReference type="GO" id="GO:0008270">
    <property type="term" value="F:zinc ion binding"/>
    <property type="evidence" value="ECO:0007669"/>
    <property type="project" value="InterPro"/>
</dbReference>
<dbReference type="GO" id="GO:0004222">
    <property type="term" value="F:metalloendopeptidase activity"/>
    <property type="evidence" value="ECO:0007669"/>
    <property type="project" value="InterPro"/>
</dbReference>
<dbReference type="GO" id="GO:0030574">
    <property type="term" value="P:collagen catabolic process"/>
    <property type="evidence" value="ECO:0007669"/>
    <property type="project" value="TreeGrafter"/>
</dbReference>
<dbReference type="InterPro" id="IPR006026">
    <property type="entry name" value="Peptidase_Metallo"/>
</dbReference>
<keyword evidence="10" id="KW-0865">Zymogen</keyword>
<feature type="binding site" description="in inhibited form" evidence="14">
    <location>
        <position position="117"/>
    </location>
    <ligand>
        <name>Zn(2+)</name>
        <dbReference type="ChEBI" id="CHEBI:29105"/>
        <label>2</label>
        <note>catalytic</note>
    </ligand>
</feature>
<feature type="binding site" evidence="14">
    <location>
        <position position="232"/>
    </location>
    <ligand>
        <name>Zn(2+)</name>
        <dbReference type="ChEBI" id="CHEBI:29105"/>
        <label>1</label>
    </ligand>
</feature>
<feature type="binding site" evidence="14">
    <location>
        <position position="224"/>
    </location>
    <ligand>
        <name>Ca(2+)</name>
        <dbReference type="ChEBI" id="CHEBI:29108"/>
        <label>3</label>
    </ligand>
</feature>
<comment type="subcellular location">
    <subcellularLocation>
        <location evidence="1">Cell membrane</location>
        <topology evidence="1">Lipid-anchor</topology>
        <topology evidence="1">GPI-anchor</topology>
        <orientation evidence="1">Extracellular side</orientation>
    </subcellularLocation>
</comment>
<keyword evidence="14" id="KW-0106">Calcium</keyword>
<keyword evidence="5 13" id="KW-0479">Metal-binding</keyword>
<keyword evidence="8 13" id="KW-0862">Zinc</keyword>
<feature type="binding site" evidence="14">
    <location>
        <position position="244"/>
    </location>
    <ligand>
        <name>Ca(2+)</name>
        <dbReference type="ChEBI" id="CHEBI:29108"/>
        <label>3</label>
    </ligand>
</feature>
<dbReference type="SUPFAM" id="SSF55486">
    <property type="entry name" value="Metalloproteases ('zincins'), catalytic domain"/>
    <property type="match status" value="1"/>
</dbReference>
<dbReference type="InterPro" id="IPR021190">
    <property type="entry name" value="Pept_M10A"/>
</dbReference>
<keyword evidence="3" id="KW-0472">Membrane</keyword>
<protein>
    <submittedName>
        <fullName evidence="19">Metalloendoproteinase 3-MMP-like</fullName>
    </submittedName>
</protein>
<dbReference type="InterPro" id="IPR002477">
    <property type="entry name" value="Peptidoglycan-bd-like"/>
</dbReference>
<evidence type="ECO:0000256" key="3">
    <source>
        <dbReference type="ARBA" id="ARBA00022622"/>
    </source>
</evidence>
<dbReference type="GeneID" id="110412777"/>
<feature type="binding site" evidence="14">
    <location>
        <position position="247"/>
    </location>
    <ligand>
        <name>Ca(2+)</name>
        <dbReference type="ChEBI" id="CHEBI:29108"/>
        <label>3</label>
    </ligand>
</feature>
<feature type="binding site" evidence="14">
    <location>
        <position position="242"/>
    </location>
    <ligand>
        <name>Zn(2+)</name>
        <dbReference type="ChEBI" id="CHEBI:29105"/>
        <label>1</label>
    </ligand>
</feature>
<reference evidence="19" key="1">
    <citation type="submission" date="2025-08" db="UniProtKB">
        <authorList>
            <consortium name="RefSeq"/>
        </authorList>
    </citation>
    <scope>IDENTIFICATION</scope>
    <source>
        <tissue evidence="19">Leaf</tissue>
    </source>
</reference>
<comment type="cofactor">
    <cofactor evidence="14">
        <name>Zn(2+)</name>
        <dbReference type="ChEBI" id="CHEBI:29105"/>
    </cofactor>
    <text evidence="14">Binds 2 Zn(2+) ions per subunit.</text>
</comment>
<evidence type="ECO:0000256" key="13">
    <source>
        <dbReference type="PIRSR" id="PIRSR001191-2"/>
    </source>
</evidence>
<feature type="short sequence motif" description="Cysteine switch" evidence="15">
    <location>
        <begin position="115"/>
        <end position="147"/>
    </location>
</feature>
<dbReference type="OrthoDB" id="406838at2759"/>
<keyword evidence="7" id="KW-0378">Hydrolase</keyword>
<dbReference type="RefSeq" id="XP_021279073.1">
    <property type="nucleotide sequence ID" value="XM_021423398.1"/>
</dbReference>
<feature type="binding site" evidence="14">
    <location>
        <position position="217"/>
    </location>
    <ligand>
        <name>Zn(2+)</name>
        <dbReference type="ChEBI" id="CHEBI:29105"/>
        <label>1</label>
    </ligand>
</feature>
<evidence type="ECO:0000256" key="2">
    <source>
        <dbReference type="ARBA" id="ARBA00009614"/>
    </source>
</evidence>
<feature type="binding site" evidence="13">
    <location>
        <position position="276"/>
    </location>
    <ligand>
        <name>Zn(2+)</name>
        <dbReference type="ChEBI" id="CHEBI:29105"/>
        <label>2</label>
        <note>catalytic</note>
    </ligand>
</feature>